<dbReference type="Gene3D" id="2.70.98.60">
    <property type="entry name" value="alpha-galactosidase from lactobacil brevis"/>
    <property type="match status" value="1"/>
</dbReference>
<dbReference type="PIRSF" id="PIRSF005536">
    <property type="entry name" value="Agal"/>
    <property type="match status" value="1"/>
</dbReference>
<evidence type="ECO:0000313" key="9">
    <source>
        <dbReference type="EMBL" id="EMB36053.1"/>
    </source>
</evidence>
<dbReference type="InterPro" id="IPR013780">
    <property type="entry name" value="Glyco_hydro_b"/>
</dbReference>
<evidence type="ECO:0000256" key="4">
    <source>
        <dbReference type="ARBA" id="ARBA00023295"/>
    </source>
</evidence>
<dbReference type="Gene3D" id="2.60.40.1180">
    <property type="entry name" value="Golgi alpha-mannosidase II"/>
    <property type="match status" value="1"/>
</dbReference>
<comment type="catalytic activity">
    <reaction evidence="1 5">
        <text>Hydrolysis of terminal, non-reducing alpha-D-galactose residues in alpha-D-galactosides, including galactose oligosaccharides, galactomannans and galactolipids.</text>
        <dbReference type="EC" id="3.2.1.22"/>
    </reaction>
</comment>
<dbReference type="Pfam" id="PF16875">
    <property type="entry name" value="Glyco_hydro_36N"/>
    <property type="match status" value="1"/>
</dbReference>
<dbReference type="EMBL" id="AGDV01000001">
    <property type="protein sequence ID" value="EMB36053.1"/>
    <property type="molecule type" value="Genomic_DNA"/>
</dbReference>
<comment type="similarity">
    <text evidence="5">Belongs to the glycosyl hydrolase.</text>
</comment>
<feature type="active site" description="Nucleophile" evidence="6">
    <location>
        <position position="475"/>
    </location>
</feature>
<name>A0A0E2EKF2_TREDN</name>
<dbReference type="PROSITE" id="PS00512">
    <property type="entry name" value="ALPHA_GALACTOSIDASE"/>
    <property type="match status" value="1"/>
</dbReference>
<comment type="caution">
    <text evidence="9">The sequence shown here is derived from an EMBL/GenBank/DDBJ whole genome shotgun (WGS) entry which is preliminary data.</text>
</comment>
<dbReference type="SUPFAM" id="SSF51445">
    <property type="entry name" value="(Trans)glycosidases"/>
    <property type="match status" value="1"/>
</dbReference>
<dbReference type="InterPro" id="IPR013785">
    <property type="entry name" value="Aldolase_TIM"/>
</dbReference>
<dbReference type="Proteomes" id="UP000011705">
    <property type="component" value="Chromosome"/>
</dbReference>
<feature type="binding site" evidence="7">
    <location>
        <position position="196"/>
    </location>
    <ligand>
        <name>substrate</name>
    </ligand>
</feature>
<evidence type="ECO:0000259" key="8">
    <source>
        <dbReference type="Pfam" id="PF16875"/>
    </source>
</evidence>
<dbReference type="GO" id="GO:0004557">
    <property type="term" value="F:alpha-galactosidase activity"/>
    <property type="evidence" value="ECO:0007669"/>
    <property type="project" value="UniProtKB-UniRule"/>
</dbReference>
<evidence type="ECO:0000256" key="6">
    <source>
        <dbReference type="PIRSR" id="PIRSR005536-1"/>
    </source>
</evidence>
<evidence type="ECO:0000256" key="3">
    <source>
        <dbReference type="ARBA" id="ARBA00022801"/>
    </source>
</evidence>
<keyword evidence="3 5" id="KW-0378">Hydrolase</keyword>
<dbReference type="Pfam" id="PF02065">
    <property type="entry name" value="Melibiase"/>
    <property type="match status" value="1"/>
</dbReference>
<dbReference type="PRINTS" id="PR00743">
    <property type="entry name" value="GLHYDRLASE36"/>
</dbReference>
<evidence type="ECO:0000256" key="7">
    <source>
        <dbReference type="PIRSR" id="PIRSR005536-2"/>
    </source>
</evidence>
<dbReference type="InterPro" id="IPR031704">
    <property type="entry name" value="Glyco_hydro_36_N"/>
</dbReference>
<reference evidence="9" key="1">
    <citation type="submission" date="2012-01" db="EMBL/GenBank/DDBJ databases">
        <title>The Genome Sequence of Treponema denticola H-22.</title>
        <authorList>
            <consortium name="The Broad Institute Genome Sequencing Platform"/>
            <person name="Earl A."/>
            <person name="Ward D."/>
            <person name="Feldgarden M."/>
            <person name="Gevers D."/>
            <person name="Blanton J.M."/>
            <person name="Fenno C.J."/>
            <person name="Baranova O.V."/>
            <person name="Mathney J."/>
            <person name="Dewhirst F.E."/>
            <person name="Izard J."/>
            <person name="Young S.K."/>
            <person name="Zeng Q."/>
            <person name="Gargeya S."/>
            <person name="Fitzgerald M."/>
            <person name="Haas B."/>
            <person name="Abouelleil A."/>
            <person name="Alvarado L."/>
            <person name="Arachchi H.M."/>
            <person name="Berlin A."/>
            <person name="Chapman S.B."/>
            <person name="Gearin G."/>
            <person name="Goldberg J."/>
            <person name="Griggs A."/>
            <person name="Gujja S."/>
            <person name="Hansen M."/>
            <person name="Heiman D."/>
            <person name="Howarth C."/>
            <person name="Larimer J."/>
            <person name="Lui A."/>
            <person name="MacDonald P.J.P."/>
            <person name="McCowen C."/>
            <person name="Montmayeur A."/>
            <person name="Murphy C."/>
            <person name="Neiman D."/>
            <person name="Pearson M."/>
            <person name="Priest M."/>
            <person name="Roberts A."/>
            <person name="Saif S."/>
            <person name="Shea T."/>
            <person name="Sisk P."/>
            <person name="Stolte C."/>
            <person name="Sykes S."/>
            <person name="Wortman J."/>
            <person name="Nusbaum C."/>
            <person name="Birren B."/>
        </authorList>
    </citation>
    <scope>NUCLEOTIDE SEQUENCE [LARGE SCALE GENOMIC DNA]</scope>
    <source>
        <strain evidence="9">H-22</strain>
    </source>
</reference>
<dbReference type="PANTHER" id="PTHR43053:SF3">
    <property type="entry name" value="ALPHA-GALACTOSIDASE C-RELATED"/>
    <property type="match status" value="1"/>
</dbReference>
<dbReference type="PATRIC" id="fig|999432.5.peg.253"/>
<feature type="binding site" evidence="7">
    <location>
        <begin position="363"/>
        <end position="364"/>
    </location>
    <ligand>
        <name>substrate</name>
    </ligand>
</feature>
<protein>
    <recommendedName>
        <fullName evidence="2 5">Alpha-galactosidase</fullName>
        <ecNumber evidence="2 5">3.2.1.22</ecNumber>
    </recommendedName>
</protein>
<dbReference type="InterPro" id="IPR050985">
    <property type="entry name" value="Alpha-glycosidase_related"/>
</dbReference>
<dbReference type="InterPro" id="IPR038417">
    <property type="entry name" value="Alpga-gal_N_sf"/>
</dbReference>
<dbReference type="Gene3D" id="3.20.20.70">
    <property type="entry name" value="Aldolase class I"/>
    <property type="match status" value="1"/>
</dbReference>
<feature type="binding site" evidence="7">
    <location>
        <position position="521"/>
    </location>
    <ligand>
        <name>substrate</name>
    </ligand>
</feature>
<dbReference type="FunFam" id="3.20.20.70:FF:000118">
    <property type="entry name" value="Alpha-galactosidase"/>
    <property type="match status" value="1"/>
</dbReference>
<dbReference type="HOGENOM" id="CLU_009640_2_1_12"/>
<dbReference type="RefSeq" id="WP_002682841.1">
    <property type="nucleotide sequence ID" value="NZ_CM001795.1"/>
</dbReference>
<evidence type="ECO:0000256" key="5">
    <source>
        <dbReference type="PIRNR" id="PIRNR005536"/>
    </source>
</evidence>
<dbReference type="EC" id="3.2.1.22" evidence="2 5"/>
<sequence>MIQFENDVFYLETENSSYWFRISPYGHLETVHYGKKMERGDIQGLLVKRTAQTGSSVCYDEKDPLYVLDNIPLQWSGNGRGDYRYSPCEIRMPDSSFTHDFVYQSHKIEKGLKTMQSLPSAIDGNEDAETLIINLKDINDVSIALYYTVFPSFNLITRRSVLTNNNEKALEIRRLMSMMIDLPDRGFDMFTLDGSWIKEAHLHKKEISYGMWVNESTTGASSNRHNPGFLVAAHGAEEDRGEVYGFNLIYSGNHFGFVQKSHLDLIRIGIGISPHCFSWDLKKGESFETPEALLSFSDRGFNGLRSNMHGFINKCIVRGEWKEKERPVLINNWEADFFKFNRRSLLRSARQAKKLGLELFVLDDGWFGDRNNDSAGLGDYRVNTKKLPGGIKKLADKVRKIGLDFGLWFEPEMVNEDSDLFRSHPEWALKEPFREPVRGRHQLVLDLCLKEVRDYIVENVSRILDEADVSYVKWDMNRHISAAFSPSLKNQGEFYHRYILGLYEVLTRIFSPRPHILLESCSSGGNRFDLGMLCFSPQIWTSDNTDPVERQEIQGSLSLLYPISAMGAHVSASPHQQTLRQTSLSTRFNTACFGVLGYELDLKFLTHAEKKEIKEQVSFYKKYRKIFQFGSFSVIGTHKDNQRHWQCSDGRTAVSGLFQMKARTADGHSILKVKGMKENVLYEVETKPQRLYIKRFGGLIKHVLPISLNPEGLVLRTVNKYYALLDCVEKYRASGKLLDYGILLNNQFMGTYYNDKTHLWGDFGSCLFVTKEVI</sequence>
<dbReference type="CDD" id="cd14791">
    <property type="entry name" value="GH36"/>
    <property type="match status" value="1"/>
</dbReference>
<dbReference type="AlphaFoldDB" id="A0A0E2EKF2"/>
<gene>
    <name evidence="9" type="ORF">HMPREF9726_00245</name>
</gene>
<accession>A0A0E2EKF2</accession>
<organism evidence="9">
    <name type="scientific">Treponema denticola H-22</name>
    <dbReference type="NCBI Taxonomy" id="999432"/>
    <lineage>
        <taxon>Bacteria</taxon>
        <taxon>Pseudomonadati</taxon>
        <taxon>Spirochaetota</taxon>
        <taxon>Spirochaetia</taxon>
        <taxon>Spirochaetales</taxon>
        <taxon>Treponemataceae</taxon>
        <taxon>Treponema</taxon>
    </lineage>
</organism>
<keyword evidence="4 5" id="KW-0326">Glycosidase</keyword>
<feature type="binding site" evidence="7">
    <location>
        <begin position="473"/>
        <end position="477"/>
    </location>
    <ligand>
        <name>substrate</name>
    </ligand>
</feature>
<dbReference type="GO" id="GO:0016052">
    <property type="term" value="P:carbohydrate catabolic process"/>
    <property type="evidence" value="ECO:0007669"/>
    <property type="project" value="InterPro"/>
</dbReference>
<feature type="domain" description="Glycosyl hydrolase family 36 N-terminal" evidence="8">
    <location>
        <begin position="26"/>
        <end position="282"/>
    </location>
</feature>
<dbReference type="PANTHER" id="PTHR43053">
    <property type="entry name" value="GLYCOSIDASE FAMILY 31"/>
    <property type="match status" value="1"/>
</dbReference>
<dbReference type="InterPro" id="IPR000111">
    <property type="entry name" value="Glyco_hydro_27/36_CS"/>
</dbReference>
<dbReference type="InterPro" id="IPR017853">
    <property type="entry name" value="GH"/>
</dbReference>
<dbReference type="InterPro" id="IPR002252">
    <property type="entry name" value="Glyco_hydro_36"/>
</dbReference>
<feature type="active site" description="Proton donor" evidence="6">
    <location>
        <position position="543"/>
    </location>
</feature>
<proteinExistence type="inferred from homology"/>
<feature type="binding site" evidence="7">
    <location>
        <position position="543"/>
    </location>
    <ligand>
        <name>substrate</name>
    </ligand>
</feature>
<evidence type="ECO:0000256" key="2">
    <source>
        <dbReference type="ARBA" id="ARBA00012755"/>
    </source>
</evidence>
<evidence type="ECO:0000256" key="1">
    <source>
        <dbReference type="ARBA" id="ARBA00001255"/>
    </source>
</evidence>
<feature type="binding site" evidence="7">
    <location>
        <position position="440"/>
    </location>
    <ligand>
        <name>substrate</name>
    </ligand>
</feature>